<name>A0ABP0BY49_9PEZI</name>
<comment type="similarity">
    <text evidence="1">Belongs to the Cyclase 1 superfamily.</text>
</comment>
<gene>
    <name evidence="2" type="ORF">SBRCBS47491_005616</name>
</gene>
<dbReference type="Pfam" id="PF04199">
    <property type="entry name" value="Cyclase"/>
    <property type="match status" value="1"/>
</dbReference>
<sequence length="337" mass="37740">MAESTISRGIPQFDDLPLGKDDPPYSAWGLYGKDDELGTLNRLTDAVVVAAARSEIRTGKRFCLDLPMEPTGNMTFFNRRKFHQEIIREAPPVCCNDEIWTFNSQGGSQWDGLRHFAYQREAKFYNGITQDDIHNLDADGQRTTQNGIQAMADGGVVGRGVLLDYHGWRQKQPQDKRKEFDPLKPHVITLDELLQVARDQGTEIRFGDILFVRTGFTLAIQDGDPTAMDAFRAHNDPSWCGVEQTPAMLRWIWDNFSAVAGDHPTFEVWPALPPALDHYRMHEILLSGWGMPIGELFALDAMAEHCAATGRYSFFVTSEPCNVPGGIASPPNILAIF</sequence>
<evidence type="ECO:0000313" key="2">
    <source>
        <dbReference type="EMBL" id="CAK7224635.1"/>
    </source>
</evidence>
<dbReference type="InterPro" id="IPR007325">
    <property type="entry name" value="KFase/CYL"/>
</dbReference>
<reference evidence="2 3" key="1">
    <citation type="submission" date="2024-01" db="EMBL/GenBank/DDBJ databases">
        <authorList>
            <person name="Allen C."/>
            <person name="Tagirdzhanova G."/>
        </authorList>
    </citation>
    <scope>NUCLEOTIDE SEQUENCE [LARGE SCALE GENOMIC DNA]</scope>
</reference>
<keyword evidence="3" id="KW-1185">Reference proteome</keyword>
<dbReference type="PANTHER" id="PTHR34861:SF11">
    <property type="entry name" value="CYCLASE"/>
    <property type="match status" value="1"/>
</dbReference>
<protein>
    <recommendedName>
        <fullName evidence="4">Cyclase</fullName>
    </recommendedName>
</protein>
<organism evidence="2 3">
    <name type="scientific">Sporothrix bragantina</name>
    <dbReference type="NCBI Taxonomy" id="671064"/>
    <lineage>
        <taxon>Eukaryota</taxon>
        <taxon>Fungi</taxon>
        <taxon>Dikarya</taxon>
        <taxon>Ascomycota</taxon>
        <taxon>Pezizomycotina</taxon>
        <taxon>Sordariomycetes</taxon>
        <taxon>Sordariomycetidae</taxon>
        <taxon>Ophiostomatales</taxon>
        <taxon>Ophiostomataceae</taxon>
        <taxon>Sporothrix</taxon>
    </lineage>
</organism>
<evidence type="ECO:0000313" key="3">
    <source>
        <dbReference type="Proteomes" id="UP001642406"/>
    </source>
</evidence>
<evidence type="ECO:0008006" key="4">
    <source>
        <dbReference type="Google" id="ProtNLM"/>
    </source>
</evidence>
<dbReference type="PANTHER" id="PTHR34861">
    <property type="match status" value="1"/>
</dbReference>
<proteinExistence type="inferred from homology"/>
<dbReference type="SUPFAM" id="SSF102198">
    <property type="entry name" value="Putative cyclase"/>
    <property type="match status" value="1"/>
</dbReference>
<dbReference type="EMBL" id="CAWUHC010000050">
    <property type="protein sequence ID" value="CAK7224635.1"/>
    <property type="molecule type" value="Genomic_DNA"/>
</dbReference>
<dbReference type="Proteomes" id="UP001642406">
    <property type="component" value="Unassembled WGS sequence"/>
</dbReference>
<accession>A0ABP0BY49</accession>
<dbReference type="Gene3D" id="3.50.30.50">
    <property type="entry name" value="Putative cyclase"/>
    <property type="match status" value="1"/>
</dbReference>
<evidence type="ECO:0000256" key="1">
    <source>
        <dbReference type="ARBA" id="ARBA00007865"/>
    </source>
</evidence>
<dbReference type="InterPro" id="IPR037175">
    <property type="entry name" value="KFase_sf"/>
</dbReference>
<comment type="caution">
    <text evidence="2">The sequence shown here is derived from an EMBL/GenBank/DDBJ whole genome shotgun (WGS) entry which is preliminary data.</text>
</comment>